<comment type="caution">
    <text evidence="1">The sequence shown here is derived from an EMBL/GenBank/DDBJ whole genome shotgun (WGS) entry which is preliminary data.</text>
</comment>
<dbReference type="Proteomes" id="UP000235728">
    <property type="component" value="Unassembled WGS sequence"/>
</dbReference>
<sequence>MLGPDDRLLGRSYYFHIPNRIGNTMTDPYPGILAARDEVGYLGAGFVRCDAARNIAHEDAMTGLTRGQSQR</sequence>
<gene>
    <name evidence="1" type="ORF">BM221_004875</name>
</gene>
<dbReference type="EMBL" id="MRVG01000004">
    <property type="protein sequence ID" value="PMB70224.1"/>
    <property type="molecule type" value="Genomic_DNA"/>
</dbReference>
<proteinExistence type="predicted"/>
<evidence type="ECO:0000313" key="1">
    <source>
        <dbReference type="EMBL" id="PMB70224.1"/>
    </source>
</evidence>
<protein>
    <submittedName>
        <fullName evidence="1">Uncharacterized protein</fullName>
    </submittedName>
</protein>
<reference evidence="1 2" key="1">
    <citation type="journal article" date="2016" name="Appl. Microbiol. Biotechnol.">
        <title>Characterization of T-DNA insertion mutants with decreased virulence in the entomopathogenic fungus Beauveria bassiana JEF-007.</title>
        <authorList>
            <person name="Kim S."/>
            <person name="Lee S.J."/>
            <person name="Nai Y.S."/>
            <person name="Yu J.S."/>
            <person name="Lee M.R."/>
            <person name="Yang Y.T."/>
            <person name="Kim J.S."/>
        </authorList>
    </citation>
    <scope>NUCLEOTIDE SEQUENCE [LARGE SCALE GENOMIC DNA]</scope>
    <source>
        <strain evidence="1 2">JEF-007</strain>
    </source>
</reference>
<accession>A0A2N6NSH5</accession>
<organism evidence="1 2">
    <name type="scientific">Beauveria bassiana</name>
    <name type="common">White muscardine disease fungus</name>
    <name type="synonym">Tritirachium shiotae</name>
    <dbReference type="NCBI Taxonomy" id="176275"/>
    <lineage>
        <taxon>Eukaryota</taxon>
        <taxon>Fungi</taxon>
        <taxon>Dikarya</taxon>
        <taxon>Ascomycota</taxon>
        <taxon>Pezizomycotina</taxon>
        <taxon>Sordariomycetes</taxon>
        <taxon>Hypocreomycetidae</taxon>
        <taxon>Hypocreales</taxon>
        <taxon>Cordycipitaceae</taxon>
        <taxon>Beauveria</taxon>
    </lineage>
</organism>
<evidence type="ECO:0000313" key="2">
    <source>
        <dbReference type="Proteomes" id="UP000235728"/>
    </source>
</evidence>
<name>A0A2N6NSH5_BEABA</name>
<dbReference type="AlphaFoldDB" id="A0A2N6NSH5"/>